<accession>A0A956SGB9</accession>
<evidence type="ECO:0000313" key="1">
    <source>
        <dbReference type="EMBL" id="MCA9757208.1"/>
    </source>
</evidence>
<dbReference type="Proteomes" id="UP000739538">
    <property type="component" value="Unassembled WGS sequence"/>
</dbReference>
<evidence type="ECO:0000313" key="2">
    <source>
        <dbReference type="Proteomes" id="UP000739538"/>
    </source>
</evidence>
<name>A0A956SGB9_UNCEI</name>
<dbReference type="EMBL" id="JAGQHS010000087">
    <property type="protein sequence ID" value="MCA9757208.1"/>
    <property type="molecule type" value="Genomic_DNA"/>
</dbReference>
<sequence>MLFLFRGDLETSGTIRSRDLSVDVGWFLDGETVFHGCTTGPGERFTGFTIGVDIGFGELPFIDNLTLGESDAPLGIERGAAMWRAFPVSTAGAGMGDLGRQLLPRVCT</sequence>
<reference evidence="1" key="2">
    <citation type="journal article" date="2021" name="Microbiome">
        <title>Successional dynamics and alternative stable states in a saline activated sludge microbial community over 9 years.</title>
        <authorList>
            <person name="Wang Y."/>
            <person name="Ye J."/>
            <person name="Ju F."/>
            <person name="Liu L."/>
            <person name="Boyd J.A."/>
            <person name="Deng Y."/>
            <person name="Parks D.H."/>
            <person name="Jiang X."/>
            <person name="Yin X."/>
            <person name="Woodcroft B.J."/>
            <person name="Tyson G.W."/>
            <person name="Hugenholtz P."/>
            <person name="Polz M.F."/>
            <person name="Zhang T."/>
        </authorList>
    </citation>
    <scope>NUCLEOTIDE SEQUENCE</scope>
    <source>
        <strain evidence="1">HKST-UBA02</strain>
    </source>
</reference>
<protein>
    <submittedName>
        <fullName evidence="1">Uncharacterized protein</fullName>
    </submittedName>
</protein>
<organism evidence="1 2">
    <name type="scientific">Eiseniibacteriota bacterium</name>
    <dbReference type="NCBI Taxonomy" id="2212470"/>
    <lineage>
        <taxon>Bacteria</taxon>
        <taxon>Candidatus Eiseniibacteriota</taxon>
    </lineage>
</organism>
<reference evidence="1" key="1">
    <citation type="submission" date="2020-04" db="EMBL/GenBank/DDBJ databases">
        <authorList>
            <person name="Zhang T."/>
        </authorList>
    </citation>
    <scope>NUCLEOTIDE SEQUENCE</scope>
    <source>
        <strain evidence="1">HKST-UBA02</strain>
    </source>
</reference>
<dbReference type="AlphaFoldDB" id="A0A956SGB9"/>
<proteinExistence type="predicted"/>
<comment type="caution">
    <text evidence="1">The sequence shown here is derived from an EMBL/GenBank/DDBJ whole genome shotgun (WGS) entry which is preliminary data.</text>
</comment>
<gene>
    <name evidence="1" type="ORF">KDA27_15490</name>
</gene>